<dbReference type="EMBL" id="CP009268">
    <property type="protein sequence ID" value="AJA53125.1"/>
    <property type="molecule type" value="Genomic_DNA"/>
</dbReference>
<dbReference type="GeneID" id="93075184"/>
<dbReference type="KEGG" id="cpat:CLPA_c30710"/>
<dbReference type="GO" id="GO:0016787">
    <property type="term" value="F:hydrolase activity"/>
    <property type="evidence" value="ECO:0007669"/>
    <property type="project" value="UniProtKB-KW"/>
</dbReference>
<dbReference type="PATRIC" id="fig|1262449.3.peg.2337"/>
<proteinExistence type="predicted"/>
<evidence type="ECO:0000313" key="2">
    <source>
        <dbReference type="EMBL" id="KRU10867.1"/>
    </source>
</evidence>
<reference evidence="2" key="2">
    <citation type="submission" date="2015-10" db="EMBL/GenBank/DDBJ databases">
        <title>Improved Draft Genome Sequence of Clostridium pasteurianum Strain ATCC 6013 (DSM 525) Using a Hybrid Next-Generation Sequencing Approach.</title>
        <authorList>
            <person name="Pyne M.E."/>
            <person name="Utturkar S.M."/>
            <person name="Brown S.D."/>
            <person name="Moo-Young M."/>
            <person name="Chung D.A."/>
            <person name="Chou P.C."/>
        </authorList>
    </citation>
    <scope>NUCLEOTIDE SEQUENCE</scope>
    <source>
        <strain evidence="2">ATCC 6013</strain>
    </source>
</reference>
<reference evidence="1 4" key="1">
    <citation type="journal article" date="2015" name="Genome Announc.">
        <title>Complete Genome Sequence of the Nitrogen-Fixing and Solvent-Producing Clostridium pasteurianum DSM 525.</title>
        <authorList>
            <person name="Poehlein A."/>
            <person name="Grosse-Honebrink A."/>
            <person name="Zhang Y."/>
            <person name="Minton N.P."/>
            <person name="Daniel R."/>
        </authorList>
    </citation>
    <scope>NUCLEOTIDE SEQUENCE [LARGE SCALE GENOMIC DNA]</scope>
    <source>
        <strain evidence="1">DSM 525</strain>
        <strain evidence="4">DSM 525 / ATCC 6013</strain>
    </source>
</reference>
<gene>
    <name evidence="1" type="ORF">CLPA_c30710</name>
    <name evidence="2" type="ORF">CP6013_00114</name>
</gene>
<dbReference type="Gene3D" id="3.90.79.10">
    <property type="entry name" value="Nucleoside Triphosphate Pyrophosphohydrolase"/>
    <property type="match status" value="1"/>
</dbReference>
<accession>A0A0H3J7H2</accession>
<dbReference type="KEGG" id="cpae:CPAST_c30710"/>
<dbReference type="Proteomes" id="UP000028042">
    <property type="component" value="Unassembled WGS sequence"/>
</dbReference>
<evidence type="ECO:0000313" key="1">
    <source>
        <dbReference type="EMBL" id="AJA53125.1"/>
    </source>
</evidence>
<reference evidence="2 3" key="3">
    <citation type="journal article" name="Genome Announc.">
        <title>Improved Draft Genome Sequence of Clostridium pasteurianum Strain ATCC 6013 (DSM 525) Using a Hybrid Next-Generation Sequencing Approach.</title>
        <authorList>
            <person name="Pyne M.E."/>
            <person name="Utturkar S."/>
            <person name="Brown S.D."/>
            <person name="Moo-Young M."/>
            <person name="Chung D.A."/>
            <person name="Chou C.P."/>
        </authorList>
    </citation>
    <scope>NUCLEOTIDE SEQUENCE [LARGE SCALE GENOMIC DNA]</scope>
    <source>
        <strain evidence="2 3">ATCC 6013</strain>
    </source>
</reference>
<dbReference type="SUPFAM" id="SSF55811">
    <property type="entry name" value="Nudix"/>
    <property type="match status" value="1"/>
</dbReference>
<evidence type="ECO:0000313" key="3">
    <source>
        <dbReference type="Proteomes" id="UP000028042"/>
    </source>
</evidence>
<protein>
    <submittedName>
        <fullName evidence="2">NUDIX hydrolase</fullName>
    </submittedName>
</protein>
<dbReference type="InterPro" id="IPR015797">
    <property type="entry name" value="NUDIX_hydrolase-like_dom_sf"/>
</dbReference>
<evidence type="ECO:0000313" key="4">
    <source>
        <dbReference type="Proteomes" id="UP000030905"/>
    </source>
</evidence>
<dbReference type="RefSeq" id="WP_003445459.1">
    <property type="nucleotide sequence ID" value="NZ_ANZB01000007.1"/>
</dbReference>
<dbReference type="EMBL" id="JPGY02000001">
    <property type="protein sequence ID" value="KRU10867.1"/>
    <property type="molecule type" value="Genomic_DNA"/>
</dbReference>
<keyword evidence="4" id="KW-1185">Reference proteome</keyword>
<sequence>MLNIVAAILKNNDNNILIAKRQQGKSMAGLWEFPGARI</sequence>
<dbReference type="Proteomes" id="UP000030905">
    <property type="component" value="Chromosome"/>
</dbReference>
<name>A0A0H3J7H2_CLOPA</name>
<keyword evidence="2" id="KW-0378">Hydrolase</keyword>
<organism evidence="1 4">
    <name type="scientific">Clostridium pasteurianum DSM 525 = ATCC 6013</name>
    <dbReference type="NCBI Taxonomy" id="1262449"/>
    <lineage>
        <taxon>Bacteria</taxon>
        <taxon>Bacillati</taxon>
        <taxon>Bacillota</taxon>
        <taxon>Clostridia</taxon>
        <taxon>Eubacteriales</taxon>
        <taxon>Clostridiaceae</taxon>
        <taxon>Clostridium</taxon>
    </lineage>
</organism>
<dbReference type="AlphaFoldDB" id="A0A0H3J7H2"/>